<evidence type="ECO:0000313" key="3">
    <source>
        <dbReference type="EMBL" id="VDI29417.1"/>
    </source>
</evidence>
<feature type="compositionally biased region" description="Polar residues" evidence="1">
    <location>
        <begin position="86"/>
        <end position="103"/>
    </location>
</feature>
<evidence type="ECO:0000256" key="2">
    <source>
        <dbReference type="SAM" id="Phobius"/>
    </source>
</evidence>
<keyword evidence="2" id="KW-0472">Membrane</keyword>
<comment type="caution">
    <text evidence="3">The sequence shown here is derived from an EMBL/GenBank/DDBJ whole genome shotgun (WGS) entry which is preliminary data.</text>
</comment>
<accession>A0A8B6E478</accession>
<feature type="compositionally biased region" description="Polar residues" evidence="1">
    <location>
        <begin position="133"/>
        <end position="159"/>
    </location>
</feature>
<dbReference type="OrthoDB" id="6143620at2759"/>
<feature type="compositionally biased region" description="Low complexity" evidence="1">
    <location>
        <begin position="76"/>
        <end position="85"/>
    </location>
</feature>
<dbReference type="Proteomes" id="UP000596742">
    <property type="component" value="Unassembled WGS sequence"/>
</dbReference>
<name>A0A8B6E478_MYTGA</name>
<sequence>MRELASKRMRELASKRVSVQESARVSEQESMSVSEYKRIITVTASSSNDQTLADVDLSNDTSTQSSQASTHGIPVSSHATSSDSSVGTTHGNTTNKPYITDTTENPDHSSVSTAVSTSGAPKTSNPSAVPETSHPTTVPDKTTITVQSTSGNPTTTRVPSSDDGSGFSGLSFGLGILGGVIAVCLSILLVFLYRRRIPYETLSNFDSTSSINFLKD</sequence>
<evidence type="ECO:0000313" key="4">
    <source>
        <dbReference type="Proteomes" id="UP000596742"/>
    </source>
</evidence>
<proteinExistence type="predicted"/>
<feature type="compositionally biased region" description="Polar residues" evidence="1">
    <location>
        <begin position="17"/>
        <end position="33"/>
    </location>
</feature>
<keyword evidence="4" id="KW-1185">Reference proteome</keyword>
<evidence type="ECO:0000256" key="1">
    <source>
        <dbReference type="SAM" id="MobiDB-lite"/>
    </source>
</evidence>
<reference evidence="3" key="1">
    <citation type="submission" date="2018-11" db="EMBL/GenBank/DDBJ databases">
        <authorList>
            <person name="Alioto T."/>
            <person name="Alioto T."/>
        </authorList>
    </citation>
    <scope>NUCLEOTIDE SEQUENCE</scope>
</reference>
<feature type="compositionally biased region" description="Basic and acidic residues" evidence="1">
    <location>
        <begin position="1"/>
        <end position="14"/>
    </location>
</feature>
<protein>
    <submittedName>
        <fullName evidence="3">Uncharacterized protein</fullName>
    </submittedName>
</protein>
<organism evidence="3 4">
    <name type="scientific">Mytilus galloprovincialis</name>
    <name type="common">Mediterranean mussel</name>
    <dbReference type="NCBI Taxonomy" id="29158"/>
    <lineage>
        <taxon>Eukaryota</taxon>
        <taxon>Metazoa</taxon>
        <taxon>Spiralia</taxon>
        <taxon>Lophotrochozoa</taxon>
        <taxon>Mollusca</taxon>
        <taxon>Bivalvia</taxon>
        <taxon>Autobranchia</taxon>
        <taxon>Pteriomorphia</taxon>
        <taxon>Mytilida</taxon>
        <taxon>Mytiloidea</taxon>
        <taxon>Mytilidae</taxon>
        <taxon>Mytilinae</taxon>
        <taxon>Mytilus</taxon>
    </lineage>
</organism>
<feature type="transmembrane region" description="Helical" evidence="2">
    <location>
        <begin position="170"/>
        <end position="193"/>
    </location>
</feature>
<keyword evidence="2" id="KW-0812">Transmembrane</keyword>
<dbReference type="EMBL" id="UYJE01004593">
    <property type="protein sequence ID" value="VDI29417.1"/>
    <property type="molecule type" value="Genomic_DNA"/>
</dbReference>
<dbReference type="AlphaFoldDB" id="A0A8B6E478"/>
<feature type="compositionally biased region" description="Polar residues" evidence="1">
    <location>
        <begin position="58"/>
        <end position="70"/>
    </location>
</feature>
<feature type="compositionally biased region" description="Low complexity" evidence="1">
    <location>
        <begin position="109"/>
        <end position="120"/>
    </location>
</feature>
<gene>
    <name evidence="3" type="ORF">MGAL_10B042553</name>
</gene>
<feature type="region of interest" description="Disordered" evidence="1">
    <location>
        <begin position="1"/>
        <end position="163"/>
    </location>
</feature>
<feature type="compositionally biased region" description="Polar residues" evidence="1">
    <location>
        <begin position="42"/>
        <end position="51"/>
    </location>
</feature>
<keyword evidence="2" id="KW-1133">Transmembrane helix</keyword>